<dbReference type="Proteomes" id="UP000827609">
    <property type="component" value="Segment"/>
</dbReference>
<proteinExistence type="predicted"/>
<reference evidence="1" key="1">
    <citation type="submission" date="2021-06" db="EMBL/GenBank/DDBJ databases">
        <title>Complete genome sequence of Erwinia phage pEa_SNUABM_7.</title>
        <authorList>
            <person name="Kim S.G."/>
            <person name="Park S.C."/>
        </authorList>
    </citation>
    <scope>NUCLEOTIDE SEQUENCE</scope>
</reference>
<sequence>MTTKAASSSKVKPITLNAYNERYKDDSVASLYVLNRTEPRGNVAFSAVNDLGQPIAVVVPATFIPIDLTTQATKESLMKSTHFRRALNQRQLVILDNESAENFLRSNPLAKTEMRNLSRIDGLIASDLKEIEGSDDLEEIDLGGGGGRKKIRHFEGDNISSNQFVNAFISRAAEDSQESDENLEREFLNKGLSLPVEELELLRKHITRPAIVELIVQALDEAEA</sequence>
<evidence type="ECO:0000313" key="2">
    <source>
        <dbReference type="Proteomes" id="UP000827609"/>
    </source>
</evidence>
<dbReference type="EMBL" id="MZ475896">
    <property type="protein sequence ID" value="QYW04895.1"/>
    <property type="molecule type" value="Genomic_DNA"/>
</dbReference>
<evidence type="ECO:0000313" key="1">
    <source>
        <dbReference type="EMBL" id="QYW04895.1"/>
    </source>
</evidence>
<organism evidence="1 2">
    <name type="scientific">Erwinia phage pEa_SNUABM_7</name>
    <dbReference type="NCBI Taxonomy" id="2866695"/>
    <lineage>
        <taxon>Viruses</taxon>
        <taxon>Duplodnaviria</taxon>
        <taxon>Heunggongvirae</taxon>
        <taxon>Uroviricota</taxon>
        <taxon>Caudoviricetes</taxon>
        <taxon>Snuvirus</taxon>
        <taxon>Snuvirus SNUABM7</taxon>
    </lineage>
</organism>
<accession>A0AAE7WTH6</accession>
<name>A0AAE7WTH6_9CAUD</name>
<protein>
    <submittedName>
        <fullName evidence="1">Uncharacterized protein</fullName>
    </submittedName>
</protein>
<gene>
    <name evidence="1" type="ORF">pEaSNUABM7_00227</name>
</gene>
<keyword evidence="2" id="KW-1185">Reference proteome</keyword>